<reference evidence="9 10" key="1">
    <citation type="submission" date="2020-04" db="EMBL/GenBank/DDBJ databases">
        <authorList>
            <consortium name="Desulfovibrio sp. FSS-1 genome sequencing consortium"/>
            <person name="Shimoshige H."/>
            <person name="Kobayashi H."/>
            <person name="Maekawa T."/>
        </authorList>
    </citation>
    <scope>NUCLEOTIDE SEQUENCE [LARGE SCALE GENOMIC DNA]</scope>
    <source>
        <strain evidence="9 10">SIID29052-01</strain>
    </source>
</reference>
<accession>A0A6V8LUV1</accession>
<gene>
    <name evidence="9" type="primary">wecA</name>
    <name evidence="9" type="ORF">NNJEOMEG_01727</name>
</gene>
<evidence type="ECO:0000313" key="9">
    <source>
        <dbReference type="EMBL" id="GFK93889.1"/>
    </source>
</evidence>
<dbReference type="GO" id="GO:0089702">
    <property type="term" value="F:undecaprenyl-phosphate glucose phosphotransferase activity"/>
    <property type="evidence" value="ECO:0007669"/>
    <property type="project" value="TreeGrafter"/>
</dbReference>
<feature type="transmembrane region" description="Helical" evidence="7">
    <location>
        <begin position="30"/>
        <end position="49"/>
    </location>
</feature>
<keyword evidence="5 7" id="KW-1133">Transmembrane helix</keyword>
<dbReference type="EC" id="2.7.8.40" evidence="9"/>
<dbReference type="PANTHER" id="PTHR30576:SF21">
    <property type="entry name" value="UDP-GLUCOSE:UNDECAPRENYL-PHOSPHATE GLUCOSE-1-PHOSPHATE TRANSFERASE"/>
    <property type="match status" value="1"/>
</dbReference>
<comment type="subcellular location">
    <subcellularLocation>
        <location evidence="1">Membrane</location>
        <topology evidence="1">Multi-pass membrane protein</topology>
    </subcellularLocation>
</comment>
<dbReference type="GO" id="GO:0009242">
    <property type="term" value="P:colanic acid biosynthetic process"/>
    <property type="evidence" value="ECO:0007669"/>
    <property type="project" value="TreeGrafter"/>
</dbReference>
<reference evidence="9 10" key="2">
    <citation type="submission" date="2020-05" db="EMBL/GenBank/DDBJ databases">
        <title>Draft genome sequence of Desulfovibrio sp. strainFSS-1.</title>
        <authorList>
            <person name="Shimoshige H."/>
            <person name="Kobayashi H."/>
            <person name="Maekawa T."/>
        </authorList>
    </citation>
    <scope>NUCLEOTIDE SEQUENCE [LARGE SCALE GENOMIC DNA]</scope>
    <source>
        <strain evidence="9 10">SIID29052-01</strain>
    </source>
</reference>
<dbReference type="NCBIfam" id="TIGR03025">
    <property type="entry name" value="EPS_sugtrans"/>
    <property type="match status" value="1"/>
</dbReference>
<dbReference type="EMBL" id="BLTE01000007">
    <property type="protein sequence ID" value="GFK93889.1"/>
    <property type="molecule type" value="Genomic_DNA"/>
</dbReference>
<dbReference type="Proteomes" id="UP000494245">
    <property type="component" value="Unassembled WGS sequence"/>
</dbReference>
<evidence type="ECO:0000256" key="7">
    <source>
        <dbReference type="SAM" id="Phobius"/>
    </source>
</evidence>
<evidence type="ECO:0000256" key="3">
    <source>
        <dbReference type="ARBA" id="ARBA00022679"/>
    </source>
</evidence>
<evidence type="ECO:0000256" key="5">
    <source>
        <dbReference type="ARBA" id="ARBA00022989"/>
    </source>
</evidence>
<name>A0A6V8LUV1_9BACT</name>
<evidence type="ECO:0000313" key="10">
    <source>
        <dbReference type="Proteomes" id="UP000494245"/>
    </source>
</evidence>
<keyword evidence="10" id="KW-1185">Reference proteome</keyword>
<feature type="transmembrane region" description="Helical" evidence="7">
    <location>
        <begin position="56"/>
        <end position="75"/>
    </location>
</feature>
<dbReference type="NCBIfam" id="TIGR03013">
    <property type="entry name" value="EpsB_2"/>
    <property type="match status" value="1"/>
</dbReference>
<feature type="transmembrane region" description="Helical" evidence="7">
    <location>
        <begin position="249"/>
        <end position="270"/>
    </location>
</feature>
<dbReference type="AlphaFoldDB" id="A0A6V8LUV1"/>
<dbReference type="InterPro" id="IPR003362">
    <property type="entry name" value="Bact_transf"/>
</dbReference>
<evidence type="ECO:0000256" key="6">
    <source>
        <dbReference type="ARBA" id="ARBA00023136"/>
    </source>
</evidence>
<evidence type="ECO:0000259" key="8">
    <source>
        <dbReference type="Pfam" id="PF02397"/>
    </source>
</evidence>
<evidence type="ECO:0000256" key="1">
    <source>
        <dbReference type="ARBA" id="ARBA00004141"/>
    </source>
</evidence>
<sequence length="433" mass="48534">MALQITLLLSPMMAKVHNFFLLPADDTLHFIVIAAFPSIILGIIIAYAARKKGLAIHLVKTMLSVLASFIIFLALEEVNIPHRLSSVEITLGVALFATLSLGRELFCALRSWASDGTCRVLLVGNGQLAFQIEELIRSMSGKFQLVGKVHYPGPDNAAKAEDAQDIFETAKRLDANKVVISLTERRGVFPLQEMLNCKLSGIEVLDSPSLYERLTGKLLIENITPSWFIFCHGFRVTPGLRLVKRAIDIALSSLGLLCFAPFGLLVALAIRLDSPGPVFFRQVRVGEGDQLFSLIKFRSMRQDAEKLSGAVWAQKNDNRVTRLGKFLRKSRIDEIPQLINVLRGEMSLVGPRPERPEFVRTLKERIPYYSERHFVKPGVSGWAQVRYPYGASVEDAVEKLRYDLYYIKNISILLDFKIILKTVAVMLFCRGGR</sequence>
<dbReference type="InterPro" id="IPR017475">
    <property type="entry name" value="EPS_sugar_tfrase"/>
</dbReference>
<dbReference type="Pfam" id="PF02397">
    <property type="entry name" value="Bac_transf"/>
    <property type="match status" value="1"/>
</dbReference>
<protein>
    <submittedName>
        <fullName evidence="9">UDP-N-acetylgalactosamine-undecaprenyl-phosphate N-acetylgalactosaminephosphotransferase</fullName>
        <ecNumber evidence="9">2.7.8.40</ecNumber>
    </submittedName>
</protein>
<dbReference type="InterPro" id="IPR017464">
    <property type="entry name" value="Sugar_tfrase_EpsB_2"/>
</dbReference>
<evidence type="ECO:0000256" key="2">
    <source>
        <dbReference type="ARBA" id="ARBA00006464"/>
    </source>
</evidence>
<evidence type="ECO:0000256" key="4">
    <source>
        <dbReference type="ARBA" id="ARBA00022692"/>
    </source>
</evidence>
<proteinExistence type="inferred from homology"/>
<feature type="transmembrane region" description="Helical" evidence="7">
    <location>
        <begin position="87"/>
        <end position="106"/>
    </location>
</feature>
<keyword evidence="6 7" id="KW-0472">Membrane</keyword>
<dbReference type="PANTHER" id="PTHR30576">
    <property type="entry name" value="COLANIC BIOSYNTHESIS UDP-GLUCOSE LIPID CARRIER TRANSFERASE"/>
    <property type="match status" value="1"/>
</dbReference>
<keyword evidence="4 7" id="KW-0812">Transmembrane</keyword>
<feature type="domain" description="Bacterial sugar transferase" evidence="8">
    <location>
        <begin position="244"/>
        <end position="427"/>
    </location>
</feature>
<comment type="caution">
    <text evidence="9">The sequence shown here is derived from an EMBL/GenBank/DDBJ whole genome shotgun (WGS) entry which is preliminary data.</text>
</comment>
<keyword evidence="3 9" id="KW-0808">Transferase</keyword>
<organism evidence="9 10">
    <name type="scientific">Fundidesulfovibrio magnetotacticus</name>
    <dbReference type="NCBI Taxonomy" id="2730080"/>
    <lineage>
        <taxon>Bacteria</taxon>
        <taxon>Pseudomonadati</taxon>
        <taxon>Thermodesulfobacteriota</taxon>
        <taxon>Desulfovibrionia</taxon>
        <taxon>Desulfovibrionales</taxon>
        <taxon>Desulfovibrionaceae</taxon>
        <taxon>Fundidesulfovibrio</taxon>
    </lineage>
</organism>
<dbReference type="GO" id="GO:0016020">
    <property type="term" value="C:membrane"/>
    <property type="evidence" value="ECO:0007669"/>
    <property type="project" value="UniProtKB-SubCell"/>
</dbReference>
<comment type="similarity">
    <text evidence="2">Belongs to the bacterial sugar transferase family.</text>
</comment>